<gene>
    <name evidence="1" type="ORF">O181_072468</name>
</gene>
<proteinExistence type="predicted"/>
<protein>
    <submittedName>
        <fullName evidence="1">Uncharacterized protein</fullName>
    </submittedName>
</protein>
<evidence type="ECO:0000313" key="2">
    <source>
        <dbReference type="Proteomes" id="UP000765509"/>
    </source>
</evidence>
<keyword evidence="2" id="KW-1185">Reference proteome</keyword>
<dbReference type="AlphaFoldDB" id="A0A9Q3F7G8"/>
<evidence type="ECO:0000313" key="1">
    <source>
        <dbReference type="EMBL" id="MBW0532753.1"/>
    </source>
</evidence>
<dbReference type="Proteomes" id="UP000765509">
    <property type="component" value="Unassembled WGS sequence"/>
</dbReference>
<sequence>MKQCEGGKIARARWGGTSSRAGSLYILRPVMPSVRGRGKRATEIVRSYWSGFGSHGTHGHWPAAASSGALRTLCSASEARSTVAASLQDDPSIPRLPSRVQTLPFVFVQCQVSKYSICHTPHQMACANQTACKSKAPRKQPAAGLLANLPLQLVPIKKPHRYR</sequence>
<dbReference type="EMBL" id="AVOT02037993">
    <property type="protein sequence ID" value="MBW0532753.1"/>
    <property type="molecule type" value="Genomic_DNA"/>
</dbReference>
<comment type="caution">
    <text evidence="1">The sequence shown here is derived from an EMBL/GenBank/DDBJ whole genome shotgun (WGS) entry which is preliminary data.</text>
</comment>
<organism evidence="1 2">
    <name type="scientific">Austropuccinia psidii MF-1</name>
    <dbReference type="NCBI Taxonomy" id="1389203"/>
    <lineage>
        <taxon>Eukaryota</taxon>
        <taxon>Fungi</taxon>
        <taxon>Dikarya</taxon>
        <taxon>Basidiomycota</taxon>
        <taxon>Pucciniomycotina</taxon>
        <taxon>Pucciniomycetes</taxon>
        <taxon>Pucciniales</taxon>
        <taxon>Sphaerophragmiaceae</taxon>
        <taxon>Austropuccinia</taxon>
    </lineage>
</organism>
<accession>A0A9Q3F7G8</accession>
<reference evidence="1" key="1">
    <citation type="submission" date="2021-03" db="EMBL/GenBank/DDBJ databases">
        <title>Draft genome sequence of rust myrtle Austropuccinia psidii MF-1, a brazilian biotype.</title>
        <authorList>
            <person name="Quecine M.C."/>
            <person name="Pachon D.M.R."/>
            <person name="Bonatelli M.L."/>
            <person name="Correr F.H."/>
            <person name="Franceschini L.M."/>
            <person name="Leite T.F."/>
            <person name="Margarido G.R.A."/>
            <person name="Almeida C.A."/>
            <person name="Ferrarezi J.A."/>
            <person name="Labate C.A."/>
        </authorList>
    </citation>
    <scope>NUCLEOTIDE SEQUENCE</scope>
    <source>
        <strain evidence="1">MF-1</strain>
    </source>
</reference>
<name>A0A9Q3F7G8_9BASI</name>